<dbReference type="EMBL" id="JBJVNE010000007">
    <property type="protein sequence ID" value="MFM9647765.1"/>
    <property type="molecule type" value="Genomic_DNA"/>
</dbReference>
<dbReference type="RefSeq" id="WP_409097617.1">
    <property type="nucleotide sequence ID" value="NZ_JBJVNE010000007.1"/>
</dbReference>
<sequence length="81" mass="9239">MRRIASFIRRNASAFLWGGWALFFAIYEAIALLNKKEDDTLSKNTRKLFRIRSSKAGRACFTVILGGGAVWFLLHILTETM</sequence>
<organism evidence="2 3">
    <name type="scientific">Streptomyces galilaeus</name>
    <dbReference type="NCBI Taxonomy" id="33899"/>
    <lineage>
        <taxon>Bacteria</taxon>
        <taxon>Bacillati</taxon>
        <taxon>Actinomycetota</taxon>
        <taxon>Actinomycetes</taxon>
        <taxon>Kitasatosporales</taxon>
        <taxon>Streptomycetaceae</taxon>
        <taxon>Streptomyces</taxon>
    </lineage>
</organism>
<keyword evidence="1" id="KW-0472">Membrane</keyword>
<name>A0ABW9IH02_STRGJ</name>
<feature type="transmembrane region" description="Helical" evidence="1">
    <location>
        <begin position="55"/>
        <end position="77"/>
    </location>
</feature>
<comment type="caution">
    <text evidence="2">The sequence shown here is derived from an EMBL/GenBank/DDBJ whole genome shotgun (WGS) entry which is preliminary data.</text>
</comment>
<evidence type="ECO:0008006" key="4">
    <source>
        <dbReference type="Google" id="ProtNLM"/>
    </source>
</evidence>
<protein>
    <recommendedName>
        <fullName evidence="4">DUF1206 domain-containing protein</fullName>
    </recommendedName>
</protein>
<evidence type="ECO:0000256" key="1">
    <source>
        <dbReference type="SAM" id="Phobius"/>
    </source>
</evidence>
<keyword evidence="1" id="KW-1133">Transmembrane helix</keyword>
<proteinExistence type="predicted"/>
<reference evidence="2 3" key="1">
    <citation type="submission" date="2024-12" db="EMBL/GenBank/DDBJ databases">
        <title>Forecasting of Potato common scab and diversities of Pathogenic streptomyces spp. in china.</title>
        <authorList>
            <person name="Handique U."/>
            <person name="Wu J."/>
        </authorList>
    </citation>
    <scope>NUCLEOTIDE SEQUENCE [LARGE SCALE GENOMIC DNA]</scope>
    <source>
        <strain evidence="2 3">ZRIMU1585</strain>
    </source>
</reference>
<evidence type="ECO:0000313" key="2">
    <source>
        <dbReference type="EMBL" id="MFM9647765.1"/>
    </source>
</evidence>
<evidence type="ECO:0000313" key="3">
    <source>
        <dbReference type="Proteomes" id="UP001631993"/>
    </source>
</evidence>
<gene>
    <name evidence="2" type="ORF">ACKI1S_16655</name>
</gene>
<keyword evidence="1" id="KW-0812">Transmembrane</keyword>
<feature type="transmembrane region" description="Helical" evidence="1">
    <location>
        <begin position="12"/>
        <end position="34"/>
    </location>
</feature>
<accession>A0ABW9IH02</accession>
<dbReference type="Proteomes" id="UP001631993">
    <property type="component" value="Unassembled WGS sequence"/>
</dbReference>
<keyword evidence="3" id="KW-1185">Reference proteome</keyword>